<keyword evidence="1" id="KW-0472">Membrane</keyword>
<name>I1CSW6_RHIO9</name>
<organism evidence="2 3">
    <name type="scientific">Rhizopus delemar (strain RA 99-880 / ATCC MYA-4621 / FGSC 9543 / NRRL 43880)</name>
    <name type="common">Mucormycosis agent</name>
    <name type="synonym">Rhizopus arrhizus var. delemar</name>
    <dbReference type="NCBI Taxonomy" id="246409"/>
    <lineage>
        <taxon>Eukaryota</taxon>
        <taxon>Fungi</taxon>
        <taxon>Fungi incertae sedis</taxon>
        <taxon>Mucoromycota</taxon>
        <taxon>Mucoromycotina</taxon>
        <taxon>Mucoromycetes</taxon>
        <taxon>Mucorales</taxon>
        <taxon>Mucorineae</taxon>
        <taxon>Rhizopodaceae</taxon>
        <taxon>Rhizopus</taxon>
    </lineage>
</organism>
<evidence type="ECO:0000313" key="2">
    <source>
        <dbReference type="EMBL" id="EIE91546.1"/>
    </source>
</evidence>
<reference evidence="2 3" key="1">
    <citation type="journal article" date="2009" name="PLoS Genet.">
        <title>Genomic analysis of the basal lineage fungus Rhizopus oryzae reveals a whole-genome duplication.</title>
        <authorList>
            <person name="Ma L.-J."/>
            <person name="Ibrahim A.S."/>
            <person name="Skory C."/>
            <person name="Grabherr M.G."/>
            <person name="Burger G."/>
            <person name="Butler M."/>
            <person name="Elias M."/>
            <person name="Idnurm A."/>
            <person name="Lang B.F."/>
            <person name="Sone T."/>
            <person name="Abe A."/>
            <person name="Calvo S.E."/>
            <person name="Corrochano L.M."/>
            <person name="Engels R."/>
            <person name="Fu J."/>
            <person name="Hansberg W."/>
            <person name="Kim J.-M."/>
            <person name="Kodira C.D."/>
            <person name="Koehrsen M.J."/>
            <person name="Liu B."/>
            <person name="Miranda-Saavedra D."/>
            <person name="O'Leary S."/>
            <person name="Ortiz-Castellanos L."/>
            <person name="Poulter R."/>
            <person name="Rodriguez-Romero J."/>
            <person name="Ruiz-Herrera J."/>
            <person name="Shen Y.-Q."/>
            <person name="Zeng Q."/>
            <person name="Galagan J."/>
            <person name="Birren B.W."/>
            <person name="Cuomo C.A."/>
            <person name="Wickes B.L."/>
        </authorList>
    </citation>
    <scope>NUCLEOTIDE SEQUENCE [LARGE SCALE GENOMIC DNA]</scope>
    <source>
        <strain evidence="3">RA 99-880 / ATCC MYA-4621 / FGSC 9543 / NRRL 43880</strain>
    </source>
</reference>
<dbReference type="VEuPathDB" id="FungiDB:RO3G_16257"/>
<evidence type="ECO:0000313" key="3">
    <source>
        <dbReference type="Proteomes" id="UP000009138"/>
    </source>
</evidence>
<dbReference type="Proteomes" id="UP000009138">
    <property type="component" value="Unassembled WGS sequence"/>
</dbReference>
<dbReference type="AlphaFoldDB" id="I1CSW6"/>
<dbReference type="InParanoid" id="I1CSW6"/>
<keyword evidence="1" id="KW-1133">Transmembrane helix</keyword>
<evidence type="ECO:0000256" key="1">
    <source>
        <dbReference type="SAM" id="Phobius"/>
    </source>
</evidence>
<dbReference type="GeneID" id="93623222"/>
<dbReference type="EMBL" id="CH476750">
    <property type="protein sequence ID" value="EIE91546.1"/>
    <property type="molecule type" value="Genomic_DNA"/>
</dbReference>
<dbReference type="RefSeq" id="XP_067526942.1">
    <property type="nucleotide sequence ID" value="XM_067670841.1"/>
</dbReference>
<sequence>MGFFSPFSVFIFVMKIFILCYKRHEKKSMNQILGERSEQDAPACISKVVWDNDDEIDDDTETDGIE</sequence>
<accession>I1CSW6</accession>
<feature type="transmembrane region" description="Helical" evidence="1">
    <location>
        <begin position="6"/>
        <end position="21"/>
    </location>
</feature>
<keyword evidence="1" id="KW-0812">Transmembrane</keyword>
<protein>
    <submittedName>
        <fullName evidence="2">Uncharacterized protein</fullName>
    </submittedName>
</protein>
<gene>
    <name evidence="2" type="ORF">RO3G_16257</name>
</gene>
<proteinExistence type="predicted"/>
<keyword evidence="3" id="KW-1185">Reference proteome</keyword>